<comment type="caution">
    <text evidence="1">The sequence shown here is derived from an EMBL/GenBank/DDBJ whole genome shotgun (WGS) entry which is preliminary data.</text>
</comment>
<proteinExistence type="predicted"/>
<protein>
    <submittedName>
        <fullName evidence="1">Uncharacterized protein</fullName>
    </submittedName>
</protein>
<gene>
    <name evidence="1" type="ORF">O6H91_07G108300</name>
</gene>
<keyword evidence="2" id="KW-1185">Reference proteome</keyword>
<accession>A0ACC2D8Q8</accession>
<evidence type="ECO:0000313" key="1">
    <source>
        <dbReference type="EMBL" id="KAJ7550594.1"/>
    </source>
</evidence>
<name>A0ACC2D8Q8_DIPCM</name>
<organism evidence="1 2">
    <name type="scientific">Diphasiastrum complanatum</name>
    <name type="common">Issler's clubmoss</name>
    <name type="synonym">Lycopodium complanatum</name>
    <dbReference type="NCBI Taxonomy" id="34168"/>
    <lineage>
        <taxon>Eukaryota</taxon>
        <taxon>Viridiplantae</taxon>
        <taxon>Streptophyta</taxon>
        <taxon>Embryophyta</taxon>
        <taxon>Tracheophyta</taxon>
        <taxon>Lycopodiopsida</taxon>
        <taxon>Lycopodiales</taxon>
        <taxon>Lycopodiaceae</taxon>
        <taxon>Lycopodioideae</taxon>
        <taxon>Diphasiastrum</taxon>
    </lineage>
</organism>
<sequence length="257" mass="28375">MICPVMSKYYIMSWFTSVVIAILLCIVAALAQLHMHDLPDSFPDRSSHVRKSTTIHQMLSAVLYAKVEKTQLLAEEAQPINNKIEASAELIANPWPQEFAINFTTKNGSAWGWLAYDWSSKQQLIAHGPGSTECETYEVQDTCLLLFDPQGTYAILPTVKRCWLDIAGVGSVPPEWTTTGVYVDTRIVEGVGLCRAFAFPPTPHLYLETVPGGLPCGFVFPVPSMSYVFLPSTLVVGNPGSQYFDLPDYCSEKSADV</sequence>
<dbReference type="Proteomes" id="UP001162992">
    <property type="component" value="Chromosome 7"/>
</dbReference>
<dbReference type="EMBL" id="CM055098">
    <property type="protein sequence ID" value="KAJ7550594.1"/>
    <property type="molecule type" value="Genomic_DNA"/>
</dbReference>
<evidence type="ECO:0000313" key="2">
    <source>
        <dbReference type="Proteomes" id="UP001162992"/>
    </source>
</evidence>
<reference evidence="2" key="1">
    <citation type="journal article" date="2024" name="Proc. Natl. Acad. Sci. U.S.A.">
        <title>Extraordinary preservation of gene collinearity over three hundred million years revealed in homosporous lycophytes.</title>
        <authorList>
            <person name="Li C."/>
            <person name="Wickell D."/>
            <person name="Kuo L.Y."/>
            <person name="Chen X."/>
            <person name="Nie B."/>
            <person name="Liao X."/>
            <person name="Peng D."/>
            <person name="Ji J."/>
            <person name="Jenkins J."/>
            <person name="Williams M."/>
            <person name="Shu S."/>
            <person name="Plott C."/>
            <person name="Barry K."/>
            <person name="Rajasekar S."/>
            <person name="Grimwood J."/>
            <person name="Han X."/>
            <person name="Sun S."/>
            <person name="Hou Z."/>
            <person name="He W."/>
            <person name="Dai G."/>
            <person name="Sun C."/>
            <person name="Schmutz J."/>
            <person name="Leebens-Mack J.H."/>
            <person name="Li F.W."/>
            <person name="Wang L."/>
        </authorList>
    </citation>
    <scope>NUCLEOTIDE SEQUENCE [LARGE SCALE GENOMIC DNA]</scope>
    <source>
        <strain evidence="2">cv. PW_Plant_1</strain>
    </source>
</reference>